<feature type="compositionally biased region" description="Basic and acidic residues" evidence="2">
    <location>
        <begin position="1371"/>
        <end position="1386"/>
    </location>
</feature>
<feature type="region of interest" description="Disordered" evidence="2">
    <location>
        <begin position="1000"/>
        <end position="1027"/>
    </location>
</feature>
<evidence type="ECO:0000313" key="5">
    <source>
        <dbReference type="Proteomes" id="UP001150538"/>
    </source>
</evidence>
<comment type="caution">
    <text evidence="4">The sequence shown here is derived from an EMBL/GenBank/DDBJ whole genome shotgun (WGS) entry which is preliminary data.</text>
</comment>
<organism evidence="4 5">
    <name type="scientific">Mycoemilia scoparia</name>
    <dbReference type="NCBI Taxonomy" id="417184"/>
    <lineage>
        <taxon>Eukaryota</taxon>
        <taxon>Fungi</taxon>
        <taxon>Fungi incertae sedis</taxon>
        <taxon>Zoopagomycota</taxon>
        <taxon>Kickxellomycotina</taxon>
        <taxon>Kickxellomycetes</taxon>
        <taxon>Kickxellales</taxon>
        <taxon>Kickxellaceae</taxon>
        <taxon>Mycoemilia</taxon>
    </lineage>
</organism>
<evidence type="ECO:0000313" key="4">
    <source>
        <dbReference type="EMBL" id="KAJ1920732.1"/>
    </source>
</evidence>
<evidence type="ECO:0000259" key="3">
    <source>
        <dbReference type="Pfam" id="PF19314"/>
    </source>
</evidence>
<feature type="compositionally biased region" description="Basic residues" evidence="2">
    <location>
        <begin position="1410"/>
        <end position="1421"/>
    </location>
</feature>
<feature type="compositionally biased region" description="Polar residues" evidence="2">
    <location>
        <begin position="791"/>
        <end position="803"/>
    </location>
</feature>
<gene>
    <name evidence="4" type="ORF">H4219_001131</name>
</gene>
<dbReference type="Pfam" id="PF19314">
    <property type="entry name" value="DUF5917"/>
    <property type="match status" value="1"/>
</dbReference>
<feature type="compositionally biased region" description="Basic residues" evidence="2">
    <location>
        <begin position="1229"/>
        <end position="1246"/>
    </location>
</feature>
<dbReference type="InterPro" id="IPR045669">
    <property type="entry name" value="FHIP_C"/>
</dbReference>
<feature type="region of interest" description="Disordered" evidence="2">
    <location>
        <begin position="723"/>
        <end position="805"/>
    </location>
</feature>
<dbReference type="Proteomes" id="UP001150538">
    <property type="component" value="Unassembled WGS sequence"/>
</dbReference>
<comment type="similarity">
    <text evidence="1">Belongs to the FHIP family.</text>
</comment>
<dbReference type="PANTHER" id="PTHR21705:SF11">
    <property type="entry name" value="FHIP FAMILY PROTEIN CG3558"/>
    <property type="match status" value="1"/>
</dbReference>
<feature type="compositionally biased region" description="Basic and acidic residues" evidence="2">
    <location>
        <begin position="1478"/>
        <end position="1494"/>
    </location>
</feature>
<dbReference type="PANTHER" id="PTHR21705">
    <property type="entry name" value="RAI16 PROTEIN-RELATED"/>
    <property type="match status" value="1"/>
</dbReference>
<feature type="compositionally biased region" description="Basic and acidic residues" evidence="2">
    <location>
        <begin position="1427"/>
        <end position="1438"/>
    </location>
</feature>
<feature type="compositionally biased region" description="Low complexity" evidence="2">
    <location>
        <begin position="1017"/>
        <end position="1027"/>
    </location>
</feature>
<proteinExistence type="inferred from homology"/>
<feature type="region of interest" description="Disordered" evidence="2">
    <location>
        <begin position="1320"/>
        <end position="1494"/>
    </location>
</feature>
<name>A0A9W8A1A0_9FUNG</name>
<feature type="domain" description="FHF complex subunit HOOK-interacting protein C-terminal" evidence="3">
    <location>
        <begin position="884"/>
        <end position="988"/>
    </location>
</feature>
<evidence type="ECO:0000256" key="2">
    <source>
        <dbReference type="SAM" id="MobiDB-lite"/>
    </source>
</evidence>
<dbReference type="Pfam" id="PF10257">
    <property type="entry name" value="RAI16-like"/>
    <property type="match status" value="2"/>
</dbReference>
<dbReference type="InterPro" id="IPR045668">
    <property type="entry name" value="FHIP_KELAA_motif"/>
</dbReference>
<dbReference type="OrthoDB" id="5350595at2759"/>
<feature type="compositionally biased region" description="Basic and acidic residues" evidence="2">
    <location>
        <begin position="1396"/>
        <end position="1408"/>
    </location>
</feature>
<feature type="compositionally biased region" description="Polar residues" evidence="2">
    <location>
        <begin position="1252"/>
        <end position="1265"/>
    </location>
</feature>
<dbReference type="EMBL" id="JANBPU010000010">
    <property type="protein sequence ID" value="KAJ1920732.1"/>
    <property type="molecule type" value="Genomic_DNA"/>
</dbReference>
<feature type="compositionally biased region" description="Basic and acidic residues" evidence="2">
    <location>
        <begin position="764"/>
        <end position="777"/>
    </location>
</feature>
<feature type="region of interest" description="Disordered" evidence="2">
    <location>
        <begin position="1199"/>
        <end position="1265"/>
    </location>
</feature>
<sequence length="1494" mass="166913">MQNTDRRVRDEDPHTFFLRQNANRKRHQQKLRQAQQRTPSGKYVFSKIRDFTTQVKDKINTQFLLWGMVFMDAWSEVQSFYAEQHSHKRNHGLKIHDTEIPQQLNTMIQCMYKQRGELNGNKKPHGQNPKLTECEMLLLENNILLSLVEHAETDSPSGVRVFVMEFFCHVVSLVPLSLLTESPIRLPVFSMLRQSFETVYHSPSAEFGSTTSSSKAVKGVLGNRQSVIGSGYTACPTETGIVLLRHETVQCLWRLLYRLREHSNSASIFFEWGNRWVFQEESGGAGLSNEKSAKDSSVEPEMLVIQIIIEYLLAPGSTGQMARESLILFTQVLMATSDPAAPLKFLIEKVSIASVLIEHLCYLYPRVPLAYPASRNPDSGLFTPLMAPIRQVNTIYRRLATKEHGLNDIPDYVIKNLEPTFISESDMFTRDYSVINSPEYTGPYSMAPLALEGSTRDLRLRRVLSNLSTPIAEIDAMFMCWELIDEILVTSMNEDLCFHFKSAVSSRFIVPNLVTHIKNTSNFVMASTSTIYITELIKCTYSPLLVESMLTTLLGKDISPESHSQDGLIEMKDSLSREDQDMLSSIEDADLRAEAAALLGQDTRNEKGDLGYHLRQVLIQRLNHKDQQLRLATLQLFEGILDTCDQFAYTNLVLHNLPNSEDVTVESDDKVLPGHLIFGHDTFIYDDLDFINQVIYAFANVAPSHISTSFPEAIMMAVFKQQSTGSDPKSPVMGDKYSTSQGKREATVSFPSLEDDPKLPANPNRDDKRPEPTTETKKPRRRRLSYADVLSSGQDNQPNTTDISALDKKSYISSGSTQANPSTNVSLASECEAYLHERLQWQYLVHAYRKNFWVSDGEITAKFRSRNQESNSLAPSETSNGYPGAFVYSLLSQLRNMLDNNMAHNLILTNIVTKLAGINNPRLNKLFFLTDQSSYEVPPDVIEPSNDNSEDQKSNYTLYQVLTAVSSEAYIRSEGIADFSDRLAKQRSLGIDFAISLATPPKTSRSATQSEVAKQTPSGPRSRSESISSQLGVPYAVAAQSPATPSMFSPVYTSPIPSSNPVSGNFEDLTEQLNPKYESRRSKAQGKTKTSTKRFINSFIVLDEFCKELSAIALAHYTLATLSIYEDIDRKMQEKVATSLDQLVMRTKSESSTQSHTFDKNTNKWCFEADLVSSDDEDVNLAKMADRYFPSVDISAPLSPSSASVTGAGPLSPNSNVLDLSIGKGTTRVSKRSQRRKSRRRSSLHKQHPENLINTVLSSSPQKSQNDTINEEVLFRAQSPVHFPERLKENIDTLVAAAEKSPPSLSNDEQLLAESLSSMAIKDVPNDEATSTEEASKKSTSAEFTENNETSKGSKSNRRKSKRKSNIRPDTFQKADHEKPSHKTADTQDMPAAPNDAKKYEGASESQKKSQSKQRRRKSGRKSAGFRAKDEATAKEPTSENQGSTGTKENKSPHKEVQQSKAAKVPASPPPSAFAEPFSKEMSRSAGRPEKATV</sequence>
<evidence type="ECO:0000256" key="1">
    <source>
        <dbReference type="ARBA" id="ARBA00024336"/>
    </source>
</evidence>
<dbReference type="Pfam" id="PF19311">
    <property type="entry name" value="KELAA"/>
    <property type="match status" value="1"/>
</dbReference>
<feature type="compositionally biased region" description="Basic residues" evidence="2">
    <location>
        <begin position="1355"/>
        <end position="1366"/>
    </location>
</feature>
<dbReference type="InterPro" id="IPR019384">
    <property type="entry name" value="FHIP"/>
</dbReference>
<feature type="compositionally biased region" description="Basic and acidic residues" evidence="2">
    <location>
        <begin position="1448"/>
        <end position="1458"/>
    </location>
</feature>
<accession>A0A9W8A1A0</accession>
<feature type="compositionally biased region" description="Low complexity" evidence="2">
    <location>
        <begin position="1328"/>
        <end position="1343"/>
    </location>
</feature>
<keyword evidence="5" id="KW-1185">Reference proteome</keyword>
<protein>
    <recommendedName>
        <fullName evidence="3">FHF complex subunit HOOK-interacting protein C-terminal domain-containing protein</fullName>
    </recommendedName>
</protein>
<reference evidence="4" key="1">
    <citation type="submission" date="2022-07" db="EMBL/GenBank/DDBJ databases">
        <title>Phylogenomic reconstructions and comparative analyses of Kickxellomycotina fungi.</title>
        <authorList>
            <person name="Reynolds N.K."/>
            <person name="Stajich J.E."/>
            <person name="Barry K."/>
            <person name="Grigoriev I.V."/>
            <person name="Crous P."/>
            <person name="Smith M.E."/>
        </authorList>
    </citation>
    <scope>NUCLEOTIDE SEQUENCE</scope>
    <source>
        <strain evidence="4">NBRC 100468</strain>
    </source>
</reference>
<feature type="compositionally biased region" description="Polar residues" evidence="2">
    <location>
        <begin position="1001"/>
        <end position="1016"/>
    </location>
</feature>